<evidence type="ECO:0000313" key="1">
    <source>
        <dbReference type="EMBL" id="KAG5643408.1"/>
    </source>
</evidence>
<dbReference type="AlphaFoldDB" id="A0A9P7KAI9"/>
<keyword evidence="2" id="KW-1185">Reference proteome</keyword>
<dbReference type="EMBL" id="JABCKV010000115">
    <property type="protein sequence ID" value="KAG5643408.1"/>
    <property type="molecule type" value="Genomic_DNA"/>
</dbReference>
<name>A0A9P7KAI9_9AGAR</name>
<gene>
    <name evidence="1" type="ORF">DXG03_000986</name>
</gene>
<sequence length="144" mass="16574">MLSAIASACPGLRTLELEQAHYQQNESVSVHSMVRDFVDESLAQPLSILRDLRELRITLELGEHNRAALRRMEAVYTGIDDRIQEAAQIFAEQLPTLDIIGVLYANDFLRMVRAASERHCVWRRMYIDRGTAGDRPLVKPWMYM</sequence>
<accession>A0A9P7KAI9</accession>
<evidence type="ECO:0000313" key="2">
    <source>
        <dbReference type="Proteomes" id="UP000775547"/>
    </source>
</evidence>
<comment type="caution">
    <text evidence="1">The sequence shown here is derived from an EMBL/GenBank/DDBJ whole genome shotgun (WGS) entry which is preliminary data.</text>
</comment>
<dbReference type="OrthoDB" id="2747524at2759"/>
<reference evidence="1" key="2">
    <citation type="submission" date="2021-10" db="EMBL/GenBank/DDBJ databases">
        <title>Phylogenomics reveals ancestral predisposition of the termite-cultivated fungus Termitomyces towards a domesticated lifestyle.</title>
        <authorList>
            <person name="Auxier B."/>
            <person name="Grum-Grzhimaylo A."/>
            <person name="Cardenas M.E."/>
            <person name="Lodge J.D."/>
            <person name="Laessoe T."/>
            <person name="Pedersen O."/>
            <person name="Smith M.E."/>
            <person name="Kuyper T.W."/>
            <person name="Franco-Molano E.A."/>
            <person name="Baroni T.J."/>
            <person name="Aanen D.K."/>
        </authorList>
    </citation>
    <scope>NUCLEOTIDE SEQUENCE</scope>
    <source>
        <strain evidence="1">AP01</strain>
        <tissue evidence="1">Mycelium</tissue>
    </source>
</reference>
<protein>
    <submittedName>
        <fullName evidence="1">Uncharacterized protein</fullName>
    </submittedName>
</protein>
<dbReference type="Proteomes" id="UP000775547">
    <property type="component" value="Unassembled WGS sequence"/>
</dbReference>
<organism evidence="1 2">
    <name type="scientific">Asterophora parasitica</name>
    <dbReference type="NCBI Taxonomy" id="117018"/>
    <lineage>
        <taxon>Eukaryota</taxon>
        <taxon>Fungi</taxon>
        <taxon>Dikarya</taxon>
        <taxon>Basidiomycota</taxon>
        <taxon>Agaricomycotina</taxon>
        <taxon>Agaricomycetes</taxon>
        <taxon>Agaricomycetidae</taxon>
        <taxon>Agaricales</taxon>
        <taxon>Tricholomatineae</taxon>
        <taxon>Lyophyllaceae</taxon>
        <taxon>Asterophora</taxon>
    </lineage>
</organism>
<proteinExistence type="predicted"/>
<reference evidence="1" key="1">
    <citation type="submission" date="2020-07" db="EMBL/GenBank/DDBJ databases">
        <authorList>
            <person name="Nieuwenhuis M."/>
            <person name="Van De Peppel L.J.J."/>
        </authorList>
    </citation>
    <scope>NUCLEOTIDE SEQUENCE</scope>
    <source>
        <strain evidence="1">AP01</strain>
        <tissue evidence="1">Mycelium</tissue>
    </source>
</reference>